<proteinExistence type="predicted"/>
<gene>
    <name evidence="1" type="ORF">SAMN05421512_113149</name>
</gene>
<evidence type="ECO:0000313" key="2">
    <source>
        <dbReference type="Proteomes" id="UP000219331"/>
    </source>
</evidence>
<name>A0A285TPI0_9HYPH</name>
<dbReference type="InterPro" id="IPR007344">
    <property type="entry name" value="GrpB/CoaE"/>
</dbReference>
<dbReference type="AlphaFoldDB" id="A0A285TPI0"/>
<evidence type="ECO:0000313" key="1">
    <source>
        <dbReference type="EMBL" id="SOC24076.1"/>
    </source>
</evidence>
<accession>A0A285TPI0</accession>
<organism evidence="1 2">
    <name type="scientific">Stappia indica</name>
    <dbReference type="NCBI Taxonomy" id="538381"/>
    <lineage>
        <taxon>Bacteria</taxon>
        <taxon>Pseudomonadati</taxon>
        <taxon>Pseudomonadota</taxon>
        <taxon>Alphaproteobacteria</taxon>
        <taxon>Hyphomicrobiales</taxon>
        <taxon>Stappiaceae</taxon>
        <taxon>Stappia</taxon>
    </lineage>
</organism>
<dbReference type="SUPFAM" id="SSF81301">
    <property type="entry name" value="Nucleotidyltransferase"/>
    <property type="match status" value="1"/>
</dbReference>
<dbReference type="Pfam" id="PF04229">
    <property type="entry name" value="GrpB"/>
    <property type="match status" value="1"/>
</dbReference>
<reference evidence="1 2" key="1">
    <citation type="submission" date="2017-08" db="EMBL/GenBank/DDBJ databases">
        <authorList>
            <person name="de Groot N.N."/>
        </authorList>
    </citation>
    <scope>NUCLEOTIDE SEQUENCE [LARGE SCALE GENOMIC DNA]</scope>
    <source>
        <strain evidence="1 2">USBA 352</strain>
    </source>
</reference>
<keyword evidence="2" id="KW-1185">Reference proteome</keyword>
<sequence length="135" mass="14787">MPAGCEVLHVGATAIDGCLTKGDLDLVVRCEQPYFEQADKILAERFDRNSGSVRTATFSAFEHHGTAPEMGVQLTTKGGDLDVFHLFASALRSDPDLVTRYNELKRSYEGRPMDDYRTAKGAFVSSVLNKGSKRG</sequence>
<dbReference type="InterPro" id="IPR043519">
    <property type="entry name" value="NT_sf"/>
</dbReference>
<dbReference type="Gene3D" id="3.30.460.10">
    <property type="entry name" value="Beta Polymerase, domain 2"/>
    <property type="match status" value="1"/>
</dbReference>
<dbReference type="STRING" id="538381.GCA_001696535_00632"/>
<dbReference type="Proteomes" id="UP000219331">
    <property type="component" value="Unassembled WGS sequence"/>
</dbReference>
<protein>
    <submittedName>
        <fullName evidence="1">GrpB protein</fullName>
    </submittedName>
</protein>
<dbReference type="EMBL" id="OBML01000013">
    <property type="protein sequence ID" value="SOC24076.1"/>
    <property type="molecule type" value="Genomic_DNA"/>
</dbReference>